<evidence type="ECO:0000313" key="3">
    <source>
        <dbReference type="EMBL" id="CAA9434003.1"/>
    </source>
</evidence>
<dbReference type="InterPro" id="IPR000253">
    <property type="entry name" value="FHA_dom"/>
</dbReference>
<organism evidence="3">
    <name type="scientific">uncultured Phycisphaerae bacterium</name>
    <dbReference type="NCBI Taxonomy" id="904963"/>
    <lineage>
        <taxon>Bacteria</taxon>
        <taxon>Pseudomonadati</taxon>
        <taxon>Planctomycetota</taxon>
        <taxon>Phycisphaerae</taxon>
        <taxon>environmental samples</taxon>
    </lineage>
</organism>
<evidence type="ECO:0000259" key="2">
    <source>
        <dbReference type="PROSITE" id="PS50006"/>
    </source>
</evidence>
<protein>
    <recommendedName>
        <fullName evidence="2">FHA domain-containing protein</fullName>
    </recommendedName>
</protein>
<dbReference type="PROSITE" id="PS50006">
    <property type="entry name" value="FHA_DOMAIN"/>
    <property type="match status" value="2"/>
</dbReference>
<dbReference type="SUPFAM" id="SSF49879">
    <property type="entry name" value="SMAD/FHA domain"/>
    <property type="match status" value="2"/>
</dbReference>
<feature type="domain" description="FHA" evidence="2">
    <location>
        <begin position="30"/>
        <end position="86"/>
    </location>
</feature>
<dbReference type="PANTHER" id="PTHR23308">
    <property type="entry name" value="NUCLEAR INHIBITOR OF PROTEIN PHOSPHATASE-1"/>
    <property type="match status" value="1"/>
</dbReference>
<dbReference type="CDD" id="cd00060">
    <property type="entry name" value="FHA"/>
    <property type="match status" value="2"/>
</dbReference>
<dbReference type="InterPro" id="IPR008984">
    <property type="entry name" value="SMAD_FHA_dom_sf"/>
</dbReference>
<accession>A0A6J4Q426</accession>
<feature type="domain" description="FHA" evidence="2">
    <location>
        <begin position="142"/>
        <end position="191"/>
    </location>
</feature>
<gene>
    <name evidence="3" type="ORF">AVDCRST_MAG64-3696</name>
</gene>
<feature type="compositionally biased region" description="Polar residues" evidence="1">
    <location>
        <begin position="1"/>
        <end position="11"/>
    </location>
</feature>
<evidence type="ECO:0000256" key="1">
    <source>
        <dbReference type="SAM" id="MobiDB-lite"/>
    </source>
</evidence>
<feature type="non-terminal residue" evidence="3">
    <location>
        <position position="244"/>
    </location>
</feature>
<dbReference type="AlphaFoldDB" id="A0A6J4Q426"/>
<dbReference type="EMBL" id="CADCUQ010000849">
    <property type="protein sequence ID" value="CAA9434003.1"/>
    <property type="molecule type" value="Genomic_DNA"/>
</dbReference>
<dbReference type="InterPro" id="IPR050923">
    <property type="entry name" value="Cell_Proc_Reg/RNA_Proc"/>
</dbReference>
<dbReference type="Pfam" id="PF00498">
    <property type="entry name" value="FHA"/>
    <property type="match status" value="2"/>
</dbReference>
<proteinExistence type="predicted"/>
<name>A0A6J4Q426_9BACT</name>
<feature type="region of interest" description="Disordered" evidence="1">
    <location>
        <begin position="1"/>
        <end position="20"/>
    </location>
</feature>
<sequence length="244" mass="25717">MARTADSQPTTAAGVPALVPHGRFKGKPAMPLGRPVTIVGARNRSHLHLVSPSVSKSHAMIVNAGGGFYVRDLASRTHVHVNGQRVREAELREGDILGVGAFTFRFTDGAGGPARRPAAAPVPAVLRIGGRNLPHPIVGRSMLIGRRPTCDLALEELDVSTTHAVIFQMSGKWFLRDLGSRTGTFVNGTAVHQQPLELGDHVKVGELEMTLVAASEAGAAGLEELEDLAGTAPLAGDEPLDLIF</sequence>
<reference evidence="3" key="1">
    <citation type="submission" date="2020-02" db="EMBL/GenBank/DDBJ databases">
        <authorList>
            <person name="Meier V. D."/>
        </authorList>
    </citation>
    <scope>NUCLEOTIDE SEQUENCE</scope>
    <source>
        <strain evidence="3">AVDCRST_MAG64</strain>
    </source>
</reference>
<dbReference type="SMART" id="SM00240">
    <property type="entry name" value="FHA"/>
    <property type="match status" value="2"/>
</dbReference>
<dbReference type="Gene3D" id="2.60.200.20">
    <property type="match status" value="2"/>
</dbReference>